<dbReference type="Pfam" id="PF00483">
    <property type="entry name" value="NTP_transferase"/>
    <property type="match status" value="1"/>
</dbReference>
<dbReference type="EMBL" id="FOWD01000006">
    <property type="protein sequence ID" value="SFO00282.1"/>
    <property type="molecule type" value="Genomic_DNA"/>
</dbReference>
<keyword evidence="4" id="KW-1185">Reference proteome</keyword>
<dbReference type="SUPFAM" id="SSF53448">
    <property type="entry name" value="Nucleotide-diphospho-sugar transferases"/>
    <property type="match status" value="1"/>
</dbReference>
<evidence type="ECO:0000313" key="4">
    <source>
        <dbReference type="Proteomes" id="UP000198806"/>
    </source>
</evidence>
<evidence type="ECO:0000259" key="2">
    <source>
        <dbReference type="PROSITE" id="PS51371"/>
    </source>
</evidence>
<dbReference type="PROSITE" id="PS51371">
    <property type="entry name" value="CBS"/>
    <property type="match status" value="1"/>
</dbReference>
<dbReference type="InterPro" id="IPR050486">
    <property type="entry name" value="Mannose-1P_guanyltransferase"/>
</dbReference>
<dbReference type="InterPro" id="IPR029044">
    <property type="entry name" value="Nucleotide-diphossugar_trans"/>
</dbReference>
<dbReference type="STRING" id="1527.SAMN04489757_10685"/>
<dbReference type="Gene3D" id="3.10.580.10">
    <property type="entry name" value="CBS-domain"/>
    <property type="match status" value="1"/>
</dbReference>
<dbReference type="InterPro" id="IPR000644">
    <property type="entry name" value="CBS_dom"/>
</dbReference>
<gene>
    <name evidence="3" type="ORF">SAMN04489757_10685</name>
</gene>
<dbReference type="InterPro" id="IPR005835">
    <property type="entry name" value="NTP_transferase_dom"/>
</dbReference>
<dbReference type="PANTHER" id="PTHR22572">
    <property type="entry name" value="SUGAR-1-PHOSPHATE GUANYL TRANSFERASE"/>
    <property type="match status" value="1"/>
</dbReference>
<dbReference type="Gene3D" id="3.90.550.10">
    <property type="entry name" value="Spore Coat Polysaccharide Biosynthesis Protein SpsA, Chain A"/>
    <property type="match status" value="1"/>
</dbReference>
<dbReference type="InterPro" id="IPR046342">
    <property type="entry name" value="CBS_dom_sf"/>
</dbReference>
<name>A0A1I5DM30_9FIRM</name>
<dbReference type="Pfam" id="PF00571">
    <property type="entry name" value="CBS"/>
    <property type="match status" value="1"/>
</dbReference>
<evidence type="ECO:0000256" key="1">
    <source>
        <dbReference type="PROSITE-ProRule" id="PRU00703"/>
    </source>
</evidence>
<dbReference type="Proteomes" id="UP000198806">
    <property type="component" value="Unassembled WGS sequence"/>
</dbReference>
<proteinExistence type="predicted"/>
<evidence type="ECO:0000313" key="3">
    <source>
        <dbReference type="EMBL" id="SFO00282.1"/>
    </source>
</evidence>
<dbReference type="RefSeq" id="WP_091684989.1">
    <property type="nucleotide sequence ID" value="NZ_BAABFM010000013.1"/>
</dbReference>
<protein>
    <submittedName>
        <fullName evidence="3">CBS domain-containing protein</fullName>
    </submittedName>
</protein>
<dbReference type="AlphaFoldDB" id="A0A1I5DM30"/>
<feature type="domain" description="CBS" evidence="2">
    <location>
        <begin position="1"/>
        <end position="56"/>
    </location>
</feature>
<organism evidence="3 4">
    <name type="scientific">Anaerocolumna aminovalerica</name>
    <dbReference type="NCBI Taxonomy" id="1527"/>
    <lineage>
        <taxon>Bacteria</taxon>
        <taxon>Bacillati</taxon>
        <taxon>Bacillota</taxon>
        <taxon>Clostridia</taxon>
        <taxon>Lachnospirales</taxon>
        <taxon>Lachnospiraceae</taxon>
        <taxon>Anaerocolumna</taxon>
    </lineage>
</organism>
<dbReference type="OrthoDB" id="9801899at2"/>
<accession>A0A1I5DM30</accession>
<sequence length="350" mass="40083">MNLKDFVVSEDNSVIEVMKAIDKNAKGIAFICENEKLLAVVTDGDIRRYILKNGDLKGAIRNIANYAPKYIYNDVTIDSKALMKEYSITALPIVNKRMKLLSIRFLYDNRNIKNADLNVPVVIMAGGKGTRLYPYTQILPKPLIPIGEKTITELIMDHFEVFGCKHFDMIVNYKKNFIKSFFIDNEHKRDVDFIEETQFLGTGGGLKLLEGRYEDSFFVTNCDILIEEDYSDIMNYHKNEKNIITVVSAMKHVTIPYGTIEVSESGQMVKLNEKPGFSFLTNTGFYVVEPRFLNLIPNDTFIHITDLIQNCINQGEKVGIYPISEHAWMDMGQLEELEKMRERLGSDVRS</sequence>
<keyword evidence="1" id="KW-0129">CBS domain</keyword>
<reference evidence="3 4" key="1">
    <citation type="submission" date="2016-10" db="EMBL/GenBank/DDBJ databases">
        <authorList>
            <person name="de Groot N.N."/>
        </authorList>
    </citation>
    <scope>NUCLEOTIDE SEQUENCE [LARGE SCALE GENOMIC DNA]</scope>
    <source>
        <strain evidence="3 4">DSM 1283</strain>
    </source>
</reference>